<keyword evidence="10" id="KW-1185">Reference proteome</keyword>
<keyword evidence="2" id="KW-0645">Protease</keyword>
<dbReference type="InterPro" id="IPR000718">
    <property type="entry name" value="Peptidase_M13"/>
</dbReference>
<keyword evidence="5" id="KW-0862">Zinc</keyword>
<feature type="domain" description="Peptidase M13 C-terminal" evidence="7">
    <location>
        <begin position="503"/>
        <end position="703"/>
    </location>
</feature>
<dbReference type="InterPro" id="IPR008753">
    <property type="entry name" value="Peptidase_M13_N"/>
</dbReference>
<dbReference type="EMBL" id="JACLAX010000008">
    <property type="protein sequence ID" value="MBC2669402.1"/>
    <property type="molecule type" value="Genomic_DNA"/>
</dbReference>
<keyword evidence="6" id="KW-0482">Metalloprotease</keyword>
<dbReference type="PANTHER" id="PTHR11733:SF211">
    <property type="entry name" value="OLIGOPEPTIDASE LIPOPROTEIN M13 FAMILY"/>
    <property type="match status" value="1"/>
</dbReference>
<feature type="domain" description="Peptidase M13 N-terminal" evidence="8">
    <location>
        <begin position="65"/>
        <end position="451"/>
    </location>
</feature>
<evidence type="ECO:0000256" key="4">
    <source>
        <dbReference type="ARBA" id="ARBA00022801"/>
    </source>
</evidence>
<evidence type="ECO:0000256" key="1">
    <source>
        <dbReference type="ARBA" id="ARBA00001947"/>
    </source>
</evidence>
<dbReference type="CDD" id="cd08662">
    <property type="entry name" value="M13"/>
    <property type="match status" value="1"/>
</dbReference>
<dbReference type="GO" id="GO:0005886">
    <property type="term" value="C:plasma membrane"/>
    <property type="evidence" value="ECO:0007669"/>
    <property type="project" value="TreeGrafter"/>
</dbReference>
<dbReference type="Pfam" id="PF01431">
    <property type="entry name" value="Peptidase_M13"/>
    <property type="match status" value="1"/>
</dbReference>
<dbReference type="GO" id="GO:0004222">
    <property type="term" value="F:metalloendopeptidase activity"/>
    <property type="evidence" value="ECO:0007669"/>
    <property type="project" value="InterPro"/>
</dbReference>
<evidence type="ECO:0000256" key="6">
    <source>
        <dbReference type="ARBA" id="ARBA00023049"/>
    </source>
</evidence>
<evidence type="ECO:0000256" key="3">
    <source>
        <dbReference type="ARBA" id="ARBA00022723"/>
    </source>
</evidence>
<dbReference type="Proteomes" id="UP000551327">
    <property type="component" value="Unassembled WGS sequence"/>
</dbReference>
<organism evidence="9 10">
    <name type="scientific">Novosphingobium piscinae</name>
    <dbReference type="NCBI Taxonomy" id="1507448"/>
    <lineage>
        <taxon>Bacteria</taxon>
        <taxon>Pseudomonadati</taxon>
        <taxon>Pseudomonadota</taxon>
        <taxon>Alphaproteobacteria</taxon>
        <taxon>Sphingomonadales</taxon>
        <taxon>Sphingomonadaceae</taxon>
        <taxon>Novosphingobium</taxon>
    </lineage>
</organism>
<sequence length="706" mass="77483">MPIAPPLLLTSGQRLRALLPALGLLVAVVAGGPVGCAPDPDGDAARSPGTGLGIDQAAMDKTVKPGDDFYGYANGSWMRAAVIPDDKSQLGAFDTARERTEEQLTRLVDDIVKGDAPPDSDPGRIKTYYTAYVDTRSIDAAGLAPVRPALARFAAIRDVAALSRVLGAQLRADVDPLNNTHFHTENLFGLFVTQSLSGSAVMPYLLQGGLGLPDRDYYLSDKPRLAAIRTRYRAYVADLLTAAGLPDAAGRADRVVALETRIAQAHATAEQSADFQTAATEWTRADFARKAPGIAWDGFFAEAGLASQERFVAYHAAPIARLSALVAREPLEAWQDWLVFHELNRNADVLPSRLDQLHFAFYGTVVEGRTAQRPRPRRGIDALNAALGEPLGKLYVEQYFPARAKAEIEGMVSEIKQAFAQRIARLDWMAPTTRDEALAKVRSIVVGIGYPDRWSDMSGLVLQPGRAYANKQAAELFRTRQQLAKLGKPLDRREWWMNPQLVNAVNLPVQNALNFPAAILQRPFFDPGADPAFNYGAIGAVIGHEISHSFDNNGAAFDAAGKLRNWWSEADLARFRRSSRALVLQYNAYRPFPDLPLNGELELGENMADVAGLAAAYDAYRASLKGKEPPVIEGFTGDQRFFIAYAQAWQSKMRDEALRARVATNGHAPAPYRALTVRNIDAWYRAFDVQPGDRLHLPESKRVRIW</sequence>
<dbReference type="PROSITE" id="PS51885">
    <property type="entry name" value="NEPRILYSIN"/>
    <property type="match status" value="1"/>
</dbReference>
<dbReference type="Pfam" id="PF05649">
    <property type="entry name" value="Peptidase_M13_N"/>
    <property type="match status" value="1"/>
</dbReference>
<dbReference type="GO" id="GO:0016485">
    <property type="term" value="P:protein processing"/>
    <property type="evidence" value="ECO:0007669"/>
    <property type="project" value="TreeGrafter"/>
</dbReference>
<evidence type="ECO:0000313" key="10">
    <source>
        <dbReference type="Proteomes" id="UP000551327"/>
    </source>
</evidence>
<name>A0A7X1KQ44_9SPHN</name>
<dbReference type="RefSeq" id="WP_185679270.1">
    <property type="nucleotide sequence ID" value="NZ_JACLAX010000008.1"/>
</dbReference>
<keyword evidence="3" id="KW-0479">Metal-binding</keyword>
<evidence type="ECO:0000259" key="8">
    <source>
        <dbReference type="Pfam" id="PF05649"/>
    </source>
</evidence>
<accession>A0A7X1KQ44</accession>
<dbReference type="InterPro" id="IPR018497">
    <property type="entry name" value="Peptidase_M13_C"/>
</dbReference>
<comment type="cofactor">
    <cofactor evidence="1">
        <name>Zn(2+)</name>
        <dbReference type="ChEBI" id="CHEBI:29105"/>
    </cofactor>
</comment>
<gene>
    <name evidence="9" type="ORF">H7F53_09625</name>
</gene>
<protein>
    <submittedName>
        <fullName evidence="9">M13 family metallopeptidase</fullName>
    </submittedName>
</protein>
<evidence type="ECO:0000313" key="9">
    <source>
        <dbReference type="EMBL" id="MBC2669402.1"/>
    </source>
</evidence>
<dbReference type="AlphaFoldDB" id="A0A7X1KQ44"/>
<dbReference type="PRINTS" id="PR00786">
    <property type="entry name" value="NEPRILYSIN"/>
</dbReference>
<dbReference type="SUPFAM" id="SSF55486">
    <property type="entry name" value="Metalloproteases ('zincins'), catalytic domain"/>
    <property type="match status" value="1"/>
</dbReference>
<evidence type="ECO:0000256" key="2">
    <source>
        <dbReference type="ARBA" id="ARBA00022670"/>
    </source>
</evidence>
<keyword evidence="4" id="KW-0378">Hydrolase</keyword>
<dbReference type="Gene3D" id="3.40.390.10">
    <property type="entry name" value="Collagenase (Catalytic Domain)"/>
    <property type="match status" value="1"/>
</dbReference>
<dbReference type="InterPro" id="IPR024079">
    <property type="entry name" value="MetalloPept_cat_dom_sf"/>
</dbReference>
<dbReference type="GO" id="GO:0046872">
    <property type="term" value="F:metal ion binding"/>
    <property type="evidence" value="ECO:0007669"/>
    <property type="project" value="UniProtKB-KW"/>
</dbReference>
<comment type="caution">
    <text evidence="9">The sequence shown here is derived from an EMBL/GenBank/DDBJ whole genome shotgun (WGS) entry which is preliminary data.</text>
</comment>
<dbReference type="InterPro" id="IPR042089">
    <property type="entry name" value="Peptidase_M13_dom_2"/>
</dbReference>
<reference evidence="9 10" key="1">
    <citation type="submission" date="2020-08" db="EMBL/GenBank/DDBJ databases">
        <title>The genome sequence of type strain Novosphingobium piscinae KCTC 42194.</title>
        <authorList>
            <person name="Liu Y."/>
        </authorList>
    </citation>
    <scope>NUCLEOTIDE SEQUENCE [LARGE SCALE GENOMIC DNA]</scope>
    <source>
        <strain evidence="9 10">KCTC 42194</strain>
    </source>
</reference>
<evidence type="ECO:0000256" key="5">
    <source>
        <dbReference type="ARBA" id="ARBA00022833"/>
    </source>
</evidence>
<proteinExistence type="predicted"/>
<dbReference type="PANTHER" id="PTHR11733">
    <property type="entry name" value="ZINC METALLOPROTEASE FAMILY M13 NEPRILYSIN-RELATED"/>
    <property type="match status" value="1"/>
</dbReference>
<dbReference type="Gene3D" id="1.10.1380.10">
    <property type="entry name" value="Neutral endopeptidase , domain2"/>
    <property type="match status" value="1"/>
</dbReference>
<evidence type="ECO:0000259" key="7">
    <source>
        <dbReference type="Pfam" id="PF01431"/>
    </source>
</evidence>